<dbReference type="EMBL" id="JAMGBC010000001">
    <property type="protein sequence ID" value="MCL6678630.1"/>
    <property type="molecule type" value="Genomic_DNA"/>
</dbReference>
<reference evidence="2" key="1">
    <citation type="submission" date="2022-05" db="EMBL/GenBank/DDBJ databases">
        <authorList>
            <person name="Jo J.-H."/>
            <person name="Im W.-T."/>
        </authorList>
    </citation>
    <scope>NUCLEOTIDE SEQUENCE</scope>
    <source>
        <strain evidence="2">RG327</strain>
    </source>
</reference>
<dbReference type="Proteomes" id="UP001165343">
    <property type="component" value="Unassembled WGS sequence"/>
</dbReference>
<name>A0ABT0REC7_9SPHN</name>
<evidence type="ECO:0000256" key="1">
    <source>
        <dbReference type="SAM" id="MobiDB-lite"/>
    </source>
</evidence>
<feature type="compositionally biased region" description="Gly residues" evidence="1">
    <location>
        <begin position="79"/>
        <end position="88"/>
    </location>
</feature>
<dbReference type="RefSeq" id="WP_249867574.1">
    <property type="nucleotide sequence ID" value="NZ_JAMGBC010000001.1"/>
</dbReference>
<accession>A0ABT0REC7</accession>
<organism evidence="2 3">
    <name type="scientific">Sphingomonas anseongensis</name>
    <dbReference type="NCBI Taxonomy" id="2908207"/>
    <lineage>
        <taxon>Bacteria</taxon>
        <taxon>Pseudomonadati</taxon>
        <taxon>Pseudomonadota</taxon>
        <taxon>Alphaproteobacteria</taxon>
        <taxon>Sphingomonadales</taxon>
        <taxon>Sphingomonadaceae</taxon>
        <taxon>Sphingomonas</taxon>
    </lineage>
</organism>
<evidence type="ECO:0000313" key="3">
    <source>
        <dbReference type="Proteomes" id="UP001165343"/>
    </source>
</evidence>
<protein>
    <submittedName>
        <fullName evidence="2">Uncharacterized protein</fullName>
    </submittedName>
</protein>
<comment type="caution">
    <text evidence="2">The sequence shown here is derived from an EMBL/GenBank/DDBJ whole genome shotgun (WGS) entry which is preliminary data.</text>
</comment>
<sequence length="88" mass="8999">MSFLLAALLIAQQPIVVEGVQPAPVAKKKAKQKCVTMEVSGSRMPKRVCTDVNGDLEKVPGVTDNASNAGMMHATPGAAQGGLGGVPQ</sequence>
<evidence type="ECO:0000313" key="2">
    <source>
        <dbReference type="EMBL" id="MCL6678630.1"/>
    </source>
</evidence>
<gene>
    <name evidence="2" type="ORF">LZ519_04765</name>
</gene>
<feature type="region of interest" description="Disordered" evidence="1">
    <location>
        <begin position="64"/>
        <end position="88"/>
    </location>
</feature>
<keyword evidence="3" id="KW-1185">Reference proteome</keyword>
<proteinExistence type="predicted"/>